<dbReference type="GO" id="GO:0003824">
    <property type="term" value="F:catalytic activity"/>
    <property type="evidence" value="ECO:0007669"/>
    <property type="project" value="UniProtKB-KW"/>
</dbReference>
<organism evidence="3 4">
    <name type="scientific">Austropuccinia psidii MF-1</name>
    <dbReference type="NCBI Taxonomy" id="1389203"/>
    <lineage>
        <taxon>Eukaryota</taxon>
        <taxon>Fungi</taxon>
        <taxon>Dikarya</taxon>
        <taxon>Basidiomycota</taxon>
        <taxon>Pucciniomycotina</taxon>
        <taxon>Pucciniomycetes</taxon>
        <taxon>Pucciniales</taxon>
        <taxon>Sphaerophragmiaceae</taxon>
        <taxon>Austropuccinia</taxon>
    </lineage>
</organism>
<evidence type="ECO:0000313" key="3">
    <source>
        <dbReference type="EMBL" id="MBW0520147.1"/>
    </source>
</evidence>
<sequence length="199" mass="22888">MTVYRFEAFQSLRQALTTAPLLLMPDFKLPFKLYIDESGDELGASLHQFQIINDKTVEGPICFISRKIKPTEARYGANCTSVKSLLNMKTPNRNMLRWKIAIQEYRGNMTIVHKDGDINKTADGLRRWPLPRNIDNTSYVPEDSSPQITIEGISVTDLNKRFFEEVRKSYTQDKNCIILCQLLTKDCKENSLIHALDEI</sequence>
<protein>
    <recommendedName>
        <fullName evidence="2">Reverse transcriptase/retrotransposon-derived protein RNase H-like domain-containing protein</fullName>
    </recommendedName>
</protein>
<comment type="caution">
    <text evidence="3">The sequence shown here is derived from an EMBL/GenBank/DDBJ whole genome shotgun (WGS) entry which is preliminary data.</text>
</comment>
<accession>A0A9Q3EHI0</accession>
<dbReference type="Pfam" id="PF17919">
    <property type="entry name" value="RT_RNaseH_2"/>
    <property type="match status" value="1"/>
</dbReference>
<dbReference type="InterPro" id="IPR050951">
    <property type="entry name" value="Retrovirus_Pol_polyprotein"/>
</dbReference>
<dbReference type="PANTHER" id="PTHR37984">
    <property type="entry name" value="PROTEIN CBG26694"/>
    <property type="match status" value="1"/>
</dbReference>
<dbReference type="InterPro" id="IPR043502">
    <property type="entry name" value="DNA/RNA_pol_sf"/>
</dbReference>
<dbReference type="SUPFAM" id="SSF56672">
    <property type="entry name" value="DNA/RNA polymerases"/>
    <property type="match status" value="1"/>
</dbReference>
<dbReference type="OrthoDB" id="2194544at2759"/>
<dbReference type="EMBL" id="AVOT02027869">
    <property type="protein sequence ID" value="MBW0520147.1"/>
    <property type="molecule type" value="Genomic_DNA"/>
</dbReference>
<dbReference type="PANTHER" id="PTHR37984:SF5">
    <property type="entry name" value="PROTEIN NYNRIN-LIKE"/>
    <property type="match status" value="1"/>
</dbReference>
<keyword evidence="1" id="KW-0511">Multifunctional enzyme</keyword>
<dbReference type="InterPro" id="IPR041577">
    <property type="entry name" value="RT_RNaseH_2"/>
</dbReference>
<feature type="domain" description="Reverse transcriptase/retrotransposon-derived protein RNase H-like" evidence="2">
    <location>
        <begin position="7"/>
        <end position="77"/>
    </location>
</feature>
<dbReference type="AlphaFoldDB" id="A0A9Q3EHI0"/>
<dbReference type="Proteomes" id="UP000765509">
    <property type="component" value="Unassembled WGS sequence"/>
</dbReference>
<keyword evidence="4" id="KW-1185">Reference proteome</keyword>
<reference evidence="3" key="1">
    <citation type="submission" date="2021-03" db="EMBL/GenBank/DDBJ databases">
        <title>Draft genome sequence of rust myrtle Austropuccinia psidii MF-1, a brazilian biotype.</title>
        <authorList>
            <person name="Quecine M.C."/>
            <person name="Pachon D.M.R."/>
            <person name="Bonatelli M.L."/>
            <person name="Correr F.H."/>
            <person name="Franceschini L.M."/>
            <person name="Leite T.F."/>
            <person name="Margarido G.R.A."/>
            <person name="Almeida C.A."/>
            <person name="Ferrarezi J.A."/>
            <person name="Labate C.A."/>
        </authorList>
    </citation>
    <scope>NUCLEOTIDE SEQUENCE</scope>
    <source>
        <strain evidence="3">MF-1</strain>
    </source>
</reference>
<gene>
    <name evidence="3" type="ORF">O181_059862</name>
</gene>
<evidence type="ECO:0000259" key="2">
    <source>
        <dbReference type="Pfam" id="PF17919"/>
    </source>
</evidence>
<evidence type="ECO:0000313" key="4">
    <source>
        <dbReference type="Proteomes" id="UP000765509"/>
    </source>
</evidence>
<proteinExistence type="predicted"/>
<evidence type="ECO:0000256" key="1">
    <source>
        <dbReference type="ARBA" id="ARBA00023268"/>
    </source>
</evidence>
<name>A0A9Q3EHI0_9BASI</name>